<sequence length="394" mass="44117">MRIIAPMMILIMMTSTLSGCTSDEDENIIDIGIISPLEGDWGEGEIQVSIATKMTKSETIEIWINNNYYSTEELGVIKDFNIDSSLFSYGSSAPVNLNIELRHQNESISEVNITALFPQQMTSWSSEDIQPEFDLNGELLFKSSRGLESGMYEIYHFNPGITIPSKISTGQEYHGYPGPSPDGTHAVFNSRVVDDAGDNQMEIFTVNISTGETVRLTDNPAFDDSGRWSPDGSEIIFYSNRDGTMDLWKISVNESGYPLGVAVKVLQSDAREHCGRWSFDGEYIVYESDKTGINHLWMITSDGLNETQLTFDDNQNGYPAWHPNGDYIVYNKQTSTSSNLHILSLLDGETKRLTMHHMGIDAHPTWSADGKYIAFHSDRAGNFDIWIVEIPLTI</sequence>
<dbReference type="PANTHER" id="PTHR36842">
    <property type="entry name" value="PROTEIN TOLB HOMOLOG"/>
    <property type="match status" value="1"/>
</dbReference>
<evidence type="ECO:0000256" key="1">
    <source>
        <dbReference type="ARBA" id="ARBA00009820"/>
    </source>
</evidence>
<reference evidence="2" key="2">
    <citation type="journal article" date="2015" name="ISME J.">
        <title>A new class of marine Euryarchaeota group II from the Mediterranean deep chlorophyll maximum.</title>
        <authorList>
            <person name="Martin-Cuadrado A.B."/>
            <person name="Garcia-Heredia I."/>
            <person name="Molto A.G."/>
            <person name="Lopez-Ubeda R."/>
            <person name="Kimes N."/>
            <person name="Lopez-Garcia P."/>
            <person name="Moreira D."/>
            <person name="Rodriguez-Valera F."/>
        </authorList>
    </citation>
    <scope>NUCLEOTIDE SEQUENCE</scope>
</reference>
<dbReference type="InterPro" id="IPR011659">
    <property type="entry name" value="WD40"/>
</dbReference>
<dbReference type="PANTHER" id="PTHR36842:SF1">
    <property type="entry name" value="PROTEIN TOLB"/>
    <property type="match status" value="1"/>
</dbReference>
<name>A0A1B1T8Y8_9ARCH</name>
<dbReference type="PROSITE" id="PS51257">
    <property type="entry name" value="PROKAR_LIPOPROTEIN"/>
    <property type="match status" value="1"/>
</dbReference>
<proteinExistence type="inferred from homology"/>
<dbReference type="SUPFAM" id="SSF69304">
    <property type="entry name" value="Tricorn protease N-terminal domain"/>
    <property type="match status" value="1"/>
</dbReference>
<dbReference type="AlphaFoldDB" id="A0A1B1T8Y8"/>
<organism evidence="2">
    <name type="scientific">uncultured Poseidoniia archaeon</name>
    <dbReference type="NCBI Taxonomy" id="1697135"/>
    <lineage>
        <taxon>Archaea</taxon>
        <taxon>Methanobacteriati</taxon>
        <taxon>Thermoplasmatota</taxon>
        <taxon>Candidatus Poseidoniia</taxon>
        <taxon>environmental samples</taxon>
    </lineage>
</organism>
<protein>
    <submittedName>
        <fullName evidence="2">WD40-like beta propeller repeat-containing protein (TolB)</fullName>
    </submittedName>
</protein>
<comment type="similarity">
    <text evidence="1">Belongs to the TolB family.</text>
</comment>
<accession>A0A1B1T8Y8</accession>
<dbReference type="InterPro" id="IPR011042">
    <property type="entry name" value="6-blade_b-propeller_TolB-like"/>
</dbReference>
<evidence type="ECO:0000313" key="2">
    <source>
        <dbReference type="EMBL" id="ANV78747.1"/>
    </source>
</evidence>
<dbReference type="Gene3D" id="2.120.10.30">
    <property type="entry name" value="TolB, C-terminal domain"/>
    <property type="match status" value="3"/>
</dbReference>
<reference evidence="2" key="1">
    <citation type="submission" date="2014-11" db="EMBL/GenBank/DDBJ databases">
        <authorList>
            <person name="Zhu J."/>
            <person name="Qi W."/>
            <person name="Song R."/>
        </authorList>
    </citation>
    <scope>NUCLEOTIDE SEQUENCE</scope>
</reference>
<dbReference type="Pfam" id="PF07676">
    <property type="entry name" value="PD40"/>
    <property type="match status" value="5"/>
</dbReference>
<dbReference type="EMBL" id="KP211798">
    <property type="protein sequence ID" value="ANV78747.1"/>
    <property type="molecule type" value="Genomic_DNA"/>
</dbReference>